<dbReference type="InterPro" id="IPR036374">
    <property type="entry name" value="OxRdtase_Mopterin-bd_sf"/>
</dbReference>
<gene>
    <name evidence="3" type="ORF">F3W81_11635</name>
</gene>
<dbReference type="KEGG" id="pshq:F3W81_11635"/>
<sequence>MKILPSLAVLLAGVFIANASVAEPLATPTGDVILTVSGNISNTNDGDTAKFDRKMLEDIGMVKIATNTPWYDELKTFEGVPMKVIMDLVGAEGTTIDAVALNDYETEVPMSDAQETGMILATKIDGQDLEVRDKGPIFLIYPFDSSPTFQNQAYYARSAWQVTRLIVR</sequence>
<protein>
    <submittedName>
        <fullName evidence="3">Oxidoreductase</fullName>
    </submittedName>
</protein>
<organism evidence="3 4">
    <name type="scientific">Pseudooceanicola spongiae</name>
    <dbReference type="NCBI Taxonomy" id="2613965"/>
    <lineage>
        <taxon>Bacteria</taxon>
        <taxon>Pseudomonadati</taxon>
        <taxon>Pseudomonadota</taxon>
        <taxon>Alphaproteobacteria</taxon>
        <taxon>Rhodobacterales</taxon>
        <taxon>Paracoccaceae</taxon>
        <taxon>Pseudooceanicola</taxon>
    </lineage>
</organism>
<evidence type="ECO:0000313" key="3">
    <source>
        <dbReference type="EMBL" id="QOL81412.1"/>
    </source>
</evidence>
<feature type="signal peptide" evidence="1">
    <location>
        <begin position="1"/>
        <end position="22"/>
    </location>
</feature>
<feature type="domain" description="Oxidoreductase molybdopterin-binding" evidence="2">
    <location>
        <begin position="75"/>
        <end position="142"/>
    </location>
</feature>
<feature type="chain" id="PRO_5032801247" evidence="1">
    <location>
        <begin position="23"/>
        <end position="168"/>
    </location>
</feature>
<dbReference type="EMBL" id="CP045201">
    <property type="protein sequence ID" value="QOL81412.1"/>
    <property type="molecule type" value="Genomic_DNA"/>
</dbReference>
<accession>A0A7L9WND4</accession>
<dbReference type="AlphaFoldDB" id="A0A7L9WND4"/>
<evidence type="ECO:0000259" key="2">
    <source>
        <dbReference type="Pfam" id="PF00174"/>
    </source>
</evidence>
<keyword evidence="1" id="KW-0732">Signal</keyword>
<keyword evidence="4" id="KW-1185">Reference proteome</keyword>
<reference evidence="3 4" key="1">
    <citation type="submission" date="2019-10" db="EMBL/GenBank/DDBJ databases">
        <title>Pseudopuniceibacterium sp. HQ09 islated from Antarctica.</title>
        <authorList>
            <person name="Liao L."/>
            <person name="Su S."/>
            <person name="Chen B."/>
            <person name="Yu Y."/>
        </authorList>
    </citation>
    <scope>NUCLEOTIDE SEQUENCE [LARGE SCALE GENOMIC DNA]</scope>
    <source>
        <strain evidence="3 4">HQ09</strain>
    </source>
</reference>
<dbReference type="Pfam" id="PF00174">
    <property type="entry name" value="Oxidored_molyb"/>
    <property type="match status" value="1"/>
</dbReference>
<dbReference type="Proteomes" id="UP000594118">
    <property type="component" value="Chromosome"/>
</dbReference>
<dbReference type="SUPFAM" id="SSF56524">
    <property type="entry name" value="Oxidoreductase molybdopterin-binding domain"/>
    <property type="match status" value="1"/>
</dbReference>
<name>A0A7L9WND4_9RHOB</name>
<dbReference type="Gene3D" id="3.90.420.10">
    <property type="entry name" value="Oxidoreductase, molybdopterin-binding domain"/>
    <property type="match status" value="1"/>
</dbReference>
<dbReference type="InterPro" id="IPR000572">
    <property type="entry name" value="OxRdtase_Mopterin-bd_dom"/>
</dbReference>
<proteinExistence type="predicted"/>
<dbReference type="RefSeq" id="WP_193079330.1">
    <property type="nucleotide sequence ID" value="NZ_CP045201.1"/>
</dbReference>
<evidence type="ECO:0000313" key="4">
    <source>
        <dbReference type="Proteomes" id="UP000594118"/>
    </source>
</evidence>
<evidence type="ECO:0000256" key="1">
    <source>
        <dbReference type="SAM" id="SignalP"/>
    </source>
</evidence>